<accession>A0A6S7AQR0</accession>
<dbReference type="EMBL" id="CADIJO010000042">
    <property type="protein sequence ID" value="CAB3742906.1"/>
    <property type="molecule type" value="Genomic_DNA"/>
</dbReference>
<organism evidence="2 3">
    <name type="scientific">Achromobacter deleyi</name>
    <dbReference type="NCBI Taxonomy" id="1353891"/>
    <lineage>
        <taxon>Bacteria</taxon>
        <taxon>Pseudomonadati</taxon>
        <taxon>Pseudomonadota</taxon>
        <taxon>Betaproteobacteria</taxon>
        <taxon>Burkholderiales</taxon>
        <taxon>Alcaligenaceae</taxon>
        <taxon>Achromobacter</taxon>
    </lineage>
</organism>
<reference evidence="2 3" key="1">
    <citation type="submission" date="2020-04" db="EMBL/GenBank/DDBJ databases">
        <authorList>
            <person name="De Canck E."/>
        </authorList>
    </citation>
    <scope>NUCLEOTIDE SEQUENCE [LARGE SCALE GENOMIC DNA]</scope>
    <source>
        <strain evidence="2 3">LMG 3458</strain>
    </source>
</reference>
<dbReference type="RefSeq" id="WP_175216626.1">
    <property type="nucleotide sequence ID" value="NZ_CADIJO010000042.1"/>
</dbReference>
<feature type="signal peptide" evidence="1">
    <location>
        <begin position="1"/>
        <end position="28"/>
    </location>
</feature>
<keyword evidence="1" id="KW-0732">Signal</keyword>
<proteinExistence type="predicted"/>
<evidence type="ECO:0000313" key="2">
    <source>
        <dbReference type="EMBL" id="CAB3742906.1"/>
    </source>
</evidence>
<gene>
    <name evidence="2" type="ORF">LMG3458_06016</name>
</gene>
<name>A0A6S7AQR0_9BURK</name>
<sequence>MKARRALTLHLSLLASLPAALLGTSATADTIYNRDGLVAEVNSGSRQDWNTGQRQQTRSTTITFQGQALCGKDVADLLFADGKGPPQRPFYCPNGAQALDGGVLAFFTSGSASTVLAYLQVVNGALRAQRIDVSKDPKRNSVQVTRFLDARLPGWTRVETAWNETVLIRHAPLQAINLGAGRLLDVDGDVAYLAVPAGSKAIETQPAKQVKDAYGYMQLVPAITEFVPTPAGFRVARLADGRELARWDAKDTCQQLPAMQFDPGATGISSKIDIRYDDLPAWRARSLEFTPGPPGKAMLHLKPGVDLPRKPRCTPT</sequence>
<feature type="chain" id="PRO_5028961335" evidence="1">
    <location>
        <begin position="29"/>
        <end position="316"/>
    </location>
</feature>
<dbReference type="AlphaFoldDB" id="A0A6S7AQR0"/>
<evidence type="ECO:0000256" key="1">
    <source>
        <dbReference type="SAM" id="SignalP"/>
    </source>
</evidence>
<dbReference type="Proteomes" id="UP000494111">
    <property type="component" value="Unassembled WGS sequence"/>
</dbReference>
<protein>
    <submittedName>
        <fullName evidence="2">Uncharacterized protein</fullName>
    </submittedName>
</protein>
<evidence type="ECO:0000313" key="3">
    <source>
        <dbReference type="Proteomes" id="UP000494111"/>
    </source>
</evidence>